<keyword evidence="13" id="KW-1185">Reference proteome</keyword>
<evidence type="ECO:0000256" key="7">
    <source>
        <dbReference type="ARBA" id="ARBA00032345"/>
    </source>
</evidence>
<protein>
    <recommendedName>
        <fullName evidence="2 8">GTPase Der</fullName>
    </recommendedName>
    <alternativeName>
        <fullName evidence="7 8">GTP-binding protein EngA</fullName>
    </alternativeName>
</protein>
<keyword evidence="6 8" id="KW-0342">GTP-binding</keyword>
<dbReference type="Gene3D" id="3.40.50.300">
    <property type="entry name" value="P-loop containing nucleotide triphosphate hydrolases"/>
    <property type="match status" value="2"/>
</dbReference>
<evidence type="ECO:0000256" key="5">
    <source>
        <dbReference type="ARBA" id="ARBA00022741"/>
    </source>
</evidence>
<dbReference type="CDD" id="cd01895">
    <property type="entry name" value="EngA2"/>
    <property type="match status" value="1"/>
</dbReference>
<feature type="domain" description="EngA-type G" evidence="11">
    <location>
        <begin position="178"/>
        <end position="351"/>
    </location>
</feature>
<comment type="function">
    <text evidence="8 10">GTPase that plays an essential role in the late steps of ribosome biogenesis.</text>
</comment>
<dbReference type="KEGG" id="naf:GQ61_04975"/>
<dbReference type="PANTHER" id="PTHR43834:SF6">
    <property type="entry name" value="GTPASE DER"/>
    <property type="match status" value="1"/>
</dbReference>
<gene>
    <name evidence="8" type="primary">der</name>
    <name evidence="12" type="ORF">GQ61_04975</name>
</gene>
<evidence type="ECO:0000256" key="3">
    <source>
        <dbReference type="ARBA" id="ARBA00022517"/>
    </source>
</evidence>
<evidence type="ECO:0000259" key="11">
    <source>
        <dbReference type="PROSITE" id="PS51712"/>
    </source>
</evidence>
<dbReference type="CDD" id="cd01894">
    <property type="entry name" value="EngA1"/>
    <property type="match status" value="1"/>
</dbReference>
<feature type="binding site" evidence="8">
    <location>
        <begin position="118"/>
        <end position="121"/>
    </location>
    <ligand>
        <name>GTP</name>
        <dbReference type="ChEBI" id="CHEBI:37565"/>
        <label>1</label>
    </ligand>
</feature>
<dbReference type="InterPro" id="IPR005225">
    <property type="entry name" value="Small_GTP-bd"/>
</dbReference>
<dbReference type="PROSITE" id="PS51712">
    <property type="entry name" value="G_ENGA"/>
    <property type="match status" value="1"/>
</dbReference>
<dbReference type="InterPro" id="IPR015946">
    <property type="entry name" value="KH_dom-like_a/b"/>
</dbReference>
<dbReference type="InterPro" id="IPR032859">
    <property type="entry name" value="KH_dom-like"/>
</dbReference>
<dbReference type="HAMAP" id="MF_00195">
    <property type="entry name" value="GTPase_Der"/>
    <property type="match status" value="1"/>
</dbReference>
<dbReference type="AlphaFoldDB" id="A0A1W6N4H6"/>
<dbReference type="InterPro" id="IPR031166">
    <property type="entry name" value="G_ENGA"/>
</dbReference>
<accession>A0A1W6N4H6</accession>
<dbReference type="Gene3D" id="3.30.300.20">
    <property type="match status" value="1"/>
</dbReference>
<dbReference type="SUPFAM" id="SSF52540">
    <property type="entry name" value="P-loop containing nucleoside triphosphate hydrolases"/>
    <property type="match status" value="2"/>
</dbReference>
<evidence type="ECO:0000313" key="13">
    <source>
        <dbReference type="Proteomes" id="UP000237351"/>
    </source>
</evidence>
<dbReference type="GO" id="GO:0042254">
    <property type="term" value="P:ribosome biogenesis"/>
    <property type="evidence" value="ECO:0007669"/>
    <property type="project" value="UniProtKB-KW"/>
</dbReference>
<dbReference type="GO" id="GO:0005525">
    <property type="term" value="F:GTP binding"/>
    <property type="evidence" value="ECO:0007669"/>
    <property type="project" value="UniProtKB-UniRule"/>
</dbReference>
<evidence type="ECO:0000256" key="2">
    <source>
        <dbReference type="ARBA" id="ARBA00020953"/>
    </source>
</evidence>
<evidence type="ECO:0000256" key="9">
    <source>
        <dbReference type="PROSITE-ProRule" id="PRU01049"/>
    </source>
</evidence>
<organism evidence="12 13">
    <name type="scientific">Candidatus Nucleicultrix amoebiphila FS5</name>
    <dbReference type="NCBI Taxonomy" id="1414854"/>
    <lineage>
        <taxon>Bacteria</taxon>
        <taxon>Pseudomonadati</taxon>
        <taxon>Pseudomonadota</taxon>
        <taxon>Alphaproteobacteria</taxon>
        <taxon>Holosporales</taxon>
        <taxon>Candidatus Nucleicultricaceae</taxon>
        <taxon>Candidatus Nucleicultrix</taxon>
    </lineage>
</organism>
<keyword evidence="3 8" id="KW-0690">Ribosome biogenesis</keyword>
<proteinExistence type="inferred from homology"/>
<dbReference type="InterPro" id="IPR006073">
    <property type="entry name" value="GTP-bd"/>
</dbReference>
<dbReference type="FunFam" id="3.30.300.20:FF:000004">
    <property type="entry name" value="GTPase Der"/>
    <property type="match status" value="1"/>
</dbReference>
<keyword evidence="5 8" id="KW-0547">Nucleotide-binding</keyword>
<dbReference type="NCBIfam" id="TIGR00231">
    <property type="entry name" value="small_GTP"/>
    <property type="match status" value="2"/>
</dbReference>
<keyword evidence="4 10" id="KW-0677">Repeat</keyword>
<feature type="binding site" evidence="8">
    <location>
        <begin position="296"/>
        <end position="299"/>
    </location>
    <ligand>
        <name>GTP</name>
        <dbReference type="ChEBI" id="CHEBI:37565"/>
        <label>2</label>
    </ligand>
</feature>
<dbReference type="Proteomes" id="UP000237351">
    <property type="component" value="Chromosome"/>
</dbReference>
<dbReference type="RefSeq" id="WP_085784234.1">
    <property type="nucleotide sequence ID" value="NZ_CP008743.1"/>
</dbReference>
<feature type="binding site" evidence="8">
    <location>
        <begin position="55"/>
        <end position="59"/>
    </location>
    <ligand>
        <name>GTP</name>
        <dbReference type="ChEBI" id="CHEBI:37565"/>
        <label>1</label>
    </ligand>
</feature>
<dbReference type="STRING" id="1414854.GQ61_04975"/>
<evidence type="ECO:0000256" key="1">
    <source>
        <dbReference type="ARBA" id="ARBA00008279"/>
    </source>
</evidence>
<feature type="binding site" evidence="8">
    <location>
        <begin position="231"/>
        <end position="235"/>
    </location>
    <ligand>
        <name>GTP</name>
        <dbReference type="ChEBI" id="CHEBI:37565"/>
        <label>2</label>
    </ligand>
</feature>
<dbReference type="PIRSF" id="PIRSF006485">
    <property type="entry name" value="GTP-binding_EngA"/>
    <property type="match status" value="1"/>
</dbReference>
<dbReference type="OrthoDB" id="9805918at2"/>
<sequence length="443" mass="49648">MKRILIIGRPNVGKSTLFNRLSGKAMAIVHDLPGVTRDWRESNAQLGDLRFKLIDTAGLEGFEDSEIKSQIKKQNQQLLSLVDGVLFMVDAQDGVLSSDIELAKQLRPFKDKVILVANKAESKKTDGVLLDFFRLGFEEATPISAAHGDGLQNLYEALQELLGETVSEHTKSEQGAPLHLAFVGRPNAGKSTLINSLIGEDRLLTGEQPGITRDAVAIDWTYKRRAIRLFDTAGMRKRGKVDEDLEQLSIRESLKAIRFAQVVVLVVDAETPLEKQDLTIASYVVEEGRALVVAVNKWDKSSRQSLEEIQARLEEVLPQVKGVFCVPISATLGQKLDVLMNKVLESYDLWDSRLPTGALNRWLEEALERHPPPVSGLNRIRIKYMTQIKSRPPTFTLFVTKPVELPKSYVQYLSNSLRQTFKLPGIPLRFLIRKTKNPYAGKK</sequence>
<comment type="subunit">
    <text evidence="8">Associates with the 50S ribosomal subunit.</text>
</comment>
<dbReference type="Pfam" id="PF01926">
    <property type="entry name" value="MMR_HSR1"/>
    <property type="match status" value="2"/>
</dbReference>
<feature type="binding site" evidence="8">
    <location>
        <begin position="184"/>
        <end position="191"/>
    </location>
    <ligand>
        <name>GTP</name>
        <dbReference type="ChEBI" id="CHEBI:37565"/>
        <label>2</label>
    </ligand>
</feature>
<dbReference type="PRINTS" id="PR00326">
    <property type="entry name" value="GTP1OBG"/>
</dbReference>
<dbReference type="InterPro" id="IPR027417">
    <property type="entry name" value="P-loop_NTPase"/>
</dbReference>
<dbReference type="NCBIfam" id="TIGR03594">
    <property type="entry name" value="GTPase_EngA"/>
    <property type="match status" value="1"/>
</dbReference>
<feature type="binding site" evidence="8">
    <location>
        <begin position="8"/>
        <end position="15"/>
    </location>
    <ligand>
        <name>GTP</name>
        <dbReference type="ChEBI" id="CHEBI:37565"/>
        <label>1</label>
    </ligand>
</feature>
<name>A0A1W6N4H6_9PROT</name>
<reference evidence="12 13" key="1">
    <citation type="submission" date="2014-06" db="EMBL/GenBank/DDBJ databases">
        <title>The genome of the endonuclear symbiont Nucleicultrix amoebiphila.</title>
        <authorList>
            <person name="Schulz F."/>
            <person name="Horn M."/>
        </authorList>
    </citation>
    <scope>NUCLEOTIDE SEQUENCE [LARGE SCALE GENOMIC DNA]</scope>
    <source>
        <strain evidence="12 13">FS5</strain>
    </source>
</reference>
<evidence type="ECO:0000256" key="6">
    <source>
        <dbReference type="ARBA" id="ARBA00023134"/>
    </source>
</evidence>
<dbReference type="PANTHER" id="PTHR43834">
    <property type="entry name" value="GTPASE DER"/>
    <property type="match status" value="1"/>
</dbReference>
<evidence type="ECO:0000256" key="10">
    <source>
        <dbReference type="RuleBase" id="RU004481"/>
    </source>
</evidence>
<evidence type="ECO:0000313" key="12">
    <source>
        <dbReference type="EMBL" id="ARN84754.1"/>
    </source>
</evidence>
<dbReference type="InterPro" id="IPR016484">
    <property type="entry name" value="GTPase_Der"/>
</dbReference>
<evidence type="ECO:0000256" key="4">
    <source>
        <dbReference type="ARBA" id="ARBA00022737"/>
    </source>
</evidence>
<dbReference type="Pfam" id="PF14714">
    <property type="entry name" value="KH_dom-like"/>
    <property type="match status" value="1"/>
</dbReference>
<dbReference type="EMBL" id="CP008743">
    <property type="protein sequence ID" value="ARN84754.1"/>
    <property type="molecule type" value="Genomic_DNA"/>
</dbReference>
<comment type="similarity">
    <text evidence="1 8 9 10">Belongs to the TRAFAC class TrmE-Era-EngA-EngB-Septin-like GTPase superfamily. EngA (Der) GTPase family.</text>
</comment>
<evidence type="ECO:0000256" key="8">
    <source>
        <dbReference type="HAMAP-Rule" id="MF_00195"/>
    </source>
</evidence>